<protein>
    <submittedName>
        <fullName evidence="2">Type I-E CRISPR-associated protein Cas6/Cse3/CasE</fullName>
    </submittedName>
</protein>
<proteinExistence type="predicted"/>
<dbReference type="InterPro" id="IPR010179">
    <property type="entry name" value="CRISPR-assoc_prot_Cse3"/>
</dbReference>
<dbReference type="NCBIfam" id="TIGR01907">
    <property type="entry name" value="casE_Cse3"/>
    <property type="match status" value="1"/>
</dbReference>
<name>A0A3N0EHC7_9ACTN</name>
<dbReference type="SUPFAM" id="SSF117987">
    <property type="entry name" value="CRISPR-associated protein"/>
    <property type="match status" value="2"/>
</dbReference>
<dbReference type="CDD" id="cd09727">
    <property type="entry name" value="Cas6_I-E"/>
    <property type="match status" value="1"/>
</dbReference>
<organism evidence="2 3">
    <name type="scientific">Halostreptopolyspora alba</name>
    <dbReference type="NCBI Taxonomy" id="2487137"/>
    <lineage>
        <taxon>Bacteria</taxon>
        <taxon>Bacillati</taxon>
        <taxon>Actinomycetota</taxon>
        <taxon>Actinomycetes</taxon>
        <taxon>Streptosporangiales</taxon>
        <taxon>Nocardiopsidaceae</taxon>
        <taxon>Halostreptopolyspora</taxon>
    </lineage>
</organism>
<dbReference type="Pfam" id="PF08798">
    <property type="entry name" value="CRISPR_assoc"/>
    <property type="match status" value="1"/>
</dbReference>
<dbReference type="AlphaFoldDB" id="A0A3N0EHC7"/>
<dbReference type="Gene3D" id="3.30.70.1200">
    <property type="entry name" value="Crispr-associated protein, domain 1"/>
    <property type="match status" value="1"/>
</dbReference>
<gene>
    <name evidence="2" type="primary">cas6e</name>
    <name evidence="2" type="ORF">EFW17_00045</name>
</gene>
<evidence type="ECO:0000313" key="3">
    <source>
        <dbReference type="Proteomes" id="UP000269198"/>
    </source>
</evidence>
<dbReference type="RefSeq" id="WP_123199147.1">
    <property type="nucleotide sequence ID" value="NZ_RJMB01000001.1"/>
</dbReference>
<dbReference type="OrthoDB" id="9795689at2"/>
<dbReference type="Gene3D" id="3.30.70.1210">
    <property type="entry name" value="Crispr-associated protein, domain 2"/>
    <property type="match status" value="1"/>
</dbReference>
<reference evidence="2 3" key="1">
    <citation type="submission" date="2018-11" db="EMBL/GenBank/DDBJ databases">
        <title>The genome draft of YIM 96095.</title>
        <authorList>
            <person name="Tang S.-K."/>
            <person name="Chunyu W.-X."/>
            <person name="Feng Y.-Z."/>
        </authorList>
    </citation>
    <scope>NUCLEOTIDE SEQUENCE [LARGE SCALE GENOMIC DNA]</scope>
    <source>
        <strain evidence="2 3">YIM 96095</strain>
    </source>
</reference>
<keyword evidence="3" id="KW-1185">Reference proteome</keyword>
<accession>A0A3N0EHC7</accession>
<dbReference type="SMART" id="SM01101">
    <property type="entry name" value="CRISPR_assoc"/>
    <property type="match status" value="1"/>
</dbReference>
<feature type="compositionally biased region" description="Basic and acidic residues" evidence="1">
    <location>
        <begin position="116"/>
        <end position="129"/>
    </location>
</feature>
<dbReference type="Proteomes" id="UP000269198">
    <property type="component" value="Unassembled WGS sequence"/>
</dbReference>
<comment type="caution">
    <text evidence="2">The sequence shown here is derived from an EMBL/GenBank/DDBJ whole genome shotgun (WGS) entry which is preliminary data.</text>
</comment>
<evidence type="ECO:0000313" key="2">
    <source>
        <dbReference type="EMBL" id="RNL87285.1"/>
    </source>
</evidence>
<dbReference type="EMBL" id="RJMB01000001">
    <property type="protein sequence ID" value="RNL87285.1"/>
    <property type="molecule type" value="Genomic_DNA"/>
</dbReference>
<evidence type="ECO:0000256" key="1">
    <source>
        <dbReference type="SAM" id="MobiDB-lite"/>
    </source>
</evidence>
<feature type="region of interest" description="Disordered" evidence="1">
    <location>
        <begin position="116"/>
        <end position="137"/>
    </location>
</feature>
<sequence>MFITRFRVNRARLSSRKLLAEPQRLHVAVLQGFPDAEPTSDDGPRVLWRLDRGAKGEVTLYVVSPRRPDYTHLVEEAGWPTLENGWETRDYTPFLDGLREGDTWAFRLTANPVHHVRTDRPNADPERTKPTAHRTPRHQTRWLIEREERAGFRVVRRGSDAARVTEADMFDLMVHNQQRLDFSKNGGGSTKRVRLTTVTFDGRLEVTDPDALRRTLTRGLGRAKAYGCGLMTLAPVGTAT</sequence>